<accession>A0AC60PFN2</accession>
<keyword evidence="2" id="KW-1185">Reference proteome</keyword>
<protein>
    <submittedName>
        <fullName evidence="1">Uncharacterized protein</fullName>
    </submittedName>
</protein>
<dbReference type="EMBL" id="JABSTQ010010689">
    <property type="protein sequence ID" value="KAG0418926.1"/>
    <property type="molecule type" value="Genomic_DNA"/>
</dbReference>
<evidence type="ECO:0000313" key="1">
    <source>
        <dbReference type="EMBL" id="KAG0418926.1"/>
    </source>
</evidence>
<sequence>METNRYADQHLATAPISRGSRVKAWKPVTEAEMKVFFALLLLQGIVDKPVVEWYWSKRRVIETPVFGEVMSKSRFILLMKFLHFANNEDDAGEVGQARQKLRKIWPVLSLMKDRFKASYMPEENISIDESLMLYKGRLSWKQFLPLKRSRFGVKFYVLCEAASGYIWDVVIYTGKGTDVDDQASAMGTKV</sequence>
<comment type="caution">
    <text evidence="1">The sequence shown here is derived from an EMBL/GenBank/DDBJ whole genome shotgun (WGS) entry which is preliminary data.</text>
</comment>
<reference evidence="1 2" key="1">
    <citation type="journal article" date="2020" name="Cell">
        <title>Large-Scale Comparative Analyses of Tick Genomes Elucidate Their Genetic Diversity and Vector Capacities.</title>
        <authorList>
            <consortium name="Tick Genome and Microbiome Consortium (TIGMIC)"/>
            <person name="Jia N."/>
            <person name="Wang J."/>
            <person name="Shi W."/>
            <person name="Du L."/>
            <person name="Sun Y."/>
            <person name="Zhan W."/>
            <person name="Jiang J.F."/>
            <person name="Wang Q."/>
            <person name="Zhang B."/>
            <person name="Ji P."/>
            <person name="Bell-Sakyi L."/>
            <person name="Cui X.M."/>
            <person name="Yuan T.T."/>
            <person name="Jiang B.G."/>
            <person name="Yang W.F."/>
            <person name="Lam T.T."/>
            <person name="Chang Q.C."/>
            <person name="Ding S.J."/>
            <person name="Wang X.J."/>
            <person name="Zhu J.G."/>
            <person name="Ruan X.D."/>
            <person name="Zhao L."/>
            <person name="Wei J.T."/>
            <person name="Ye R.Z."/>
            <person name="Que T.C."/>
            <person name="Du C.H."/>
            <person name="Zhou Y.H."/>
            <person name="Cheng J.X."/>
            <person name="Dai P.F."/>
            <person name="Guo W.B."/>
            <person name="Han X.H."/>
            <person name="Huang E.J."/>
            <person name="Li L.F."/>
            <person name="Wei W."/>
            <person name="Gao Y.C."/>
            <person name="Liu J.Z."/>
            <person name="Shao H.Z."/>
            <person name="Wang X."/>
            <person name="Wang C.C."/>
            <person name="Yang T.C."/>
            <person name="Huo Q.B."/>
            <person name="Li W."/>
            <person name="Chen H.Y."/>
            <person name="Chen S.E."/>
            <person name="Zhou L.G."/>
            <person name="Ni X.B."/>
            <person name="Tian J.H."/>
            <person name="Sheng Y."/>
            <person name="Liu T."/>
            <person name="Pan Y.S."/>
            <person name="Xia L.Y."/>
            <person name="Li J."/>
            <person name="Zhao F."/>
            <person name="Cao W.C."/>
        </authorList>
    </citation>
    <scope>NUCLEOTIDE SEQUENCE [LARGE SCALE GENOMIC DNA]</scope>
    <source>
        <strain evidence="1">Iper-2018</strain>
    </source>
</reference>
<feature type="non-terminal residue" evidence="1">
    <location>
        <position position="190"/>
    </location>
</feature>
<name>A0AC60PFN2_IXOPE</name>
<proteinExistence type="predicted"/>
<dbReference type="Proteomes" id="UP000805193">
    <property type="component" value="Unassembled WGS sequence"/>
</dbReference>
<organism evidence="1 2">
    <name type="scientific">Ixodes persulcatus</name>
    <name type="common">Taiga tick</name>
    <dbReference type="NCBI Taxonomy" id="34615"/>
    <lineage>
        <taxon>Eukaryota</taxon>
        <taxon>Metazoa</taxon>
        <taxon>Ecdysozoa</taxon>
        <taxon>Arthropoda</taxon>
        <taxon>Chelicerata</taxon>
        <taxon>Arachnida</taxon>
        <taxon>Acari</taxon>
        <taxon>Parasitiformes</taxon>
        <taxon>Ixodida</taxon>
        <taxon>Ixodoidea</taxon>
        <taxon>Ixodidae</taxon>
        <taxon>Ixodinae</taxon>
        <taxon>Ixodes</taxon>
    </lineage>
</organism>
<evidence type="ECO:0000313" key="2">
    <source>
        <dbReference type="Proteomes" id="UP000805193"/>
    </source>
</evidence>
<gene>
    <name evidence="1" type="ORF">HPB47_004500</name>
</gene>